<keyword evidence="2" id="KW-0378">Hydrolase</keyword>
<dbReference type="Proteomes" id="UP000676409">
    <property type="component" value="Chromosome"/>
</dbReference>
<feature type="domain" description="AB hydrolase-1" evidence="1">
    <location>
        <begin position="35"/>
        <end position="147"/>
    </location>
</feature>
<proteinExistence type="predicted"/>
<dbReference type="InterPro" id="IPR000073">
    <property type="entry name" value="AB_hydrolase_1"/>
</dbReference>
<evidence type="ECO:0000313" key="3">
    <source>
        <dbReference type="Proteomes" id="UP000676409"/>
    </source>
</evidence>
<name>A0A975FY33_9CAUL</name>
<dbReference type="PANTHER" id="PTHR43689">
    <property type="entry name" value="HYDROLASE"/>
    <property type="match status" value="1"/>
</dbReference>
<dbReference type="EMBL" id="CP073078">
    <property type="protein sequence ID" value="QUD87052.1"/>
    <property type="molecule type" value="Genomic_DNA"/>
</dbReference>
<sequence length="294" mass="30986">MGLGRAALDPRGRFADIGGRRMHWVEAGPPKSTAPLIVFEAGSFGFSADWAVVQERLAARGLRSIAYDRAGLGLSDRGPSPRDGLAIAEDLEKLLAAIGEGGPFILVGHSMAGLHVHLFAGRNPRQVAGLVLVDAIDPEGATHPMVRRYAVHFGRLSHLAAGAASLGLFKPLTAALGDRIELTEEAAPQKRWAFAHGPHNRAASEEVQHWEAAARQARQAGALDPAWPVAVVTAGSVRGFAWSKAIQARPAQASRHGHVANVATASHANLLGRRHADAIVDGILHVCQALTKAA</sequence>
<dbReference type="RefSeq" id="WP_211937104.1">
    <property type="nucleotide sequence ID" value="NZ_CP073078.1"/>
</dbReference>
<dbReference type="GO" id="GO:0016787">
    <property type="term" value="F:hydrolase activity"/>
    <property type="evidence" value="ECO:0007669"/>
    <property type="project" value="UniProtKB-KW"/>
</dbReference>
<dbReference type="InterPro" id="IPR029058">
    <property type="entry name" value="AB_hydrolase_fold"/>
</dbReference>
<evidence type="ECO:0000259" key="1">
    <source>
        <dbReference type="Pfam" id="PF00561"/>
    </source>
</evidence>
<keyword evidence="3" id="KW-1185">Reference proteome</keyword>
<dbReference type="KEGG" id="caul:KCG34_18575"/>
<dbReference type="PANTHER" id="PTHR43689:SF8">
    <property type="entry name" value="ALPHA_BETA-HYDROLASES SUPERFAMILY PROTEIN"/>
    <property type="match status" value="1"/>
</dbReference>
<protein>
    <submittedName>
        <fullName evidence="2">Alpha/beta fold hydrolase</fullName>
    </submittedName>
</protein>
<accession>A0A975FY33</accession>
<reference evidence="2" key="1">
    <citation type="submission" date="2021-04" db="EMBL/GenBank/DDBJ databases">
        <title>The complete genome sequence of Caulobacter sp. S6.</title>
        <authorList>
            <person name="Tang Y."/>
            <person name="Ouyang W."/>
            <person name="Liu Q."/>
            <person name="Huang B."/>
            <person name="Guo Z."/>
            <person name="Lei P."/>
        </authorList>
    </citation>
    <scope>NUCLEOTIDE SEQUENCE</scope>
    <source>
        <strain evidence="2">S6</strain>
    </source>
</reference>
<gene>
    <name evidence="2" type="ORF">KCG34_18575</name>
</gene>
<dbReference type="AlphaFoldDB" id="A0A975FY33"/>
<evidence type="ECO:0000313" key="2">
    <source>
        <dbReference type="EMBL" id="QUD87052.1"/>
    </source>
</evidence>
<organism evidence="2 3">
    <name type="scientific">Phenylobacterium montanum</name>
    <dbReference type="NCBI Taxonomy" id="2823693"/>
    <lineage>
        <taxon>Bacteria</taxon>
        <taxon>Pseudomonadati</taxon>
        <taxon>Pseudomonadota</taxon>
        <taxon>Alphaproteobacteria</taxon>
        <taxon>Caulobacterales</taxon>
        <taxon>Caulobacteraceae</taxon>
        <taxon>Phenylobacterium</taxon>
    </lineage>
</organism>
<dbReference type="Gene3D" id="3.40.50.1820">
    <property type="entry name" value="alpha/beta hydrolase"/>
    <property type="match status" value="1"/>
</dbReference>
<dbReference type="SUPFAM" id="SSF53474">
    <property type="entry name" value="alpha/beta-Hydrolases"/>
    <property type="match status" value="1"/>
</dbReference>
<dbReference type="Pfam" id="PF00561">
    <property type="entry name" value="Abhydrolase_1"/>
    <property type="match status" value="1"/>
</dbReference>